<dbReference type="EMBL" id="BAAAQD010000031">
    <property type="protein sequence ID" value="GAA1562251.1"/>
    <property type="molecule type" value="Genomic_DNA"/>
</dbReference>
<evidence type="ECO:0008006" key="4">
    <source>
        <dbReference type="Google" id="ProtNLM"/>
    </source>
</evidence>
<accession>A0ABN2CPR7</accession>
<dbReference type="RefSeq" id="WP_344512219.1">
    <property type="nucleotide sequence ID" value="NZ_BAAAQD010000031.1"/>
</dbReference>
<protein>
    <recommendedName>
        <fullName evidence="4">Barstar (barnase inhibitor) domain-containing protein</fullName>
    </recommendedName>
</protein>
<dbReference type="Proteomes" id="UP001501470">
    <property type="component" value="Unassembled WGS sequence"/>
</dbReference>
<evidence type="ECO:0000313" key="2">
    <source>
        <dbReference type="EMBL" id="GAA1562251.1"/>
    </source>
</evidence>
<reference evidence="2 3" key="1">
    <citation type="journal article" date="2019" name="Int. J. Syst. Evol. Microbiol.">
        <title>The Global Catalogue of Microorganisms (GCM) 10K type strain sequencing project: providing services to taxonomists for standard genome sequencing and annotation.</title>
        <authorList>
            <consortium name="The Broad Institute Genomics Platform"/>
            <consortium name="The Broad Institute Genome Sequencing Center for Infectious Disease"/>
            <person name="Wu L."/>
            <person name="Ma J."/>
        </authorList>
    </citation>
    <scope>NUCLEOTIDE SEQUENCE [LARGE SCALE GENOMIC DNA]</scope>
    <source>
        <strain evidence="2 3">JCM 15933</strain>
    </source>
</reference>
<feature type="region of interest" description="Disordered" evidence="1">
    <location>
        <begin position="157"/>
        <end position="179"/>
    </location>
</feature>
<sequence length="179" mass="19570">MDEIDDDALRGLVARIAAARGKVVAVELPPDQFQGLVDELRVAAYEHEADVRIVLGAACTTAARTVEHLAGVLQLPYAASRGWLDMLEAVGDRAASLRQCLVVADAADLVRHEDEDRWHELVGALFGGPYCLGGGWNTIVLADHPWRWEGTPFRSAAQAQERAETGRRSMHGEHSSMFE</sequence>
<gene>
    <name evidence="2" type="ORF">GCM10009827_099700</name>
</gene>
<name>A0ABN2CPR7_9ACTN</name>
<proteinExistence type="predicted"/>
<comment type="caution">
    <text evidence="2">The sequence shown here is derived from an EMBL/GenBank/DDBJ whole genome shotgun (WGS) entry which is preliminary data.</text>
</comment>
<feature type="compositionally biased region" description="Basic and acidic residues" evidence="1">
    <location>
        <begin position="161"/>
        <end position="179"/>
    </location>
</feature>
<keyword evidence="3" id="KW-1185">Reference proteome</keyword>
<evidence type="ECO:0000256" key="1">
    <source>
        <dbReference type="SAM" id="MobiDB-lite"/>
    </source>
</evidence>
<organism evidence="2 3">
    <name type="scientific">Dactylosporangium maewongense</name>
    <dbReference type="NCBI Taxonomy" id="634393"/>
    <lineage>
        <taxon>Bacteria</taxon>
        <taxon>Bacillati</taxon>
        <taxon>Actinomycetota</taxon>
        <taxon>Actinomycetes</taxon>
        <taxon>Micromonosporales</taxon>
        <taxon>Micromonosporaceae</taxon>
        <taxon>Dactylosporangium</taxon>
    </lineage>
</organism>
<evidence type="ECO:0000313" key="3">
    <source>
        <dbReference type="Proteomes" id="UP001501470"/>
    </source>
</evidence>